<dbReference type="EMBL" id="CAJFCJ010000009">
    <property type="protein sequence ID" value="CAD5119008.1"/>
    <property type="molecule type" value="Genomic_DNA"/>
</dbReference>
<dbReference type="SMART" id="SM00355">
    <property type="entry name" value="ZnF_C2H2"/>
    <property type="match status" value="11"/>
</dbReference>
<dbReference type="PANTHER" id="PTHR24403">
    <property type="entry name" value="ZINC FINGER PROTEIN"/>
    <property type="match status" value="1"/>
</dbReference>
<feature type="region of interest" description="Disordered" evidence="6">
    <location>
        <begin position="84"/>
        <end position="116"/>
    </location>
</feature>
<feature type="region of interest" description="Disordered" evidence="6">
    <location>
        <begin position="10"/>
        <end position="50"/>
    </location>
</feature>
<feature type="domain" description="C2H2-type" evidence="7">
    <location>
        <begin position="66"/>
        <end position="93"/>
    </location>
</feature>
<evidence type="ECO:0000256" key="6">
    <source>
        <dbReference type="SAM" id="MobiDB-lite"/>
    </source>
</evidence>
<evidence type="ECO:0000256" key="1">
    <source>
        <dbReference type="ARBA" id="ARBA00022723"/>
    </source>
</evidence>
<name>A0A7I8VRQ6_9ANNE</name>
<organism evidence="8 9">
    <name type="scientific">Dimorphilus gyrociliatus</name>
    <dbReference type="NCBI Taxonomy" id="2664684"/>
    <lineage>
        <taxon>Eukaryota</taxon>
        <taxon>Metazoa</taxon>
        <taxon>Spiralia</taxon>
        <taxon>Lophotrochozoa</taxon>
        <taxon>Annelida</taxon>
        <taxon>Polychaeta</taxon>
        <taxon>Polychaeta incertae sedis</taxon>
        <taxon>Dinophilidae</taxon>
        <taxon>Dimorphilus</taxon>
    </lineage>
</organism>
<dbReference type="GO" id="GO:0008270">
    <property type="term" value="F:zinc ion binding"/>
    <property type="evidence" value="ECO:0007669"/>
    <property type="project" value="UniProtKB-KW"/>
</dbReference>
<evidence type="ECO:0000256" key="4">
    <source>
        <dbReference type="ARBA" id="ARBA00022833"/>
    </source>
</evidence>
<proteinExistence type="predicted"/>
<evidence type="ECO:0000313" key="8">
    <source>
        <dbReference type="EMBL" id="CAD5119008.1"/>
    </source>
</evidence>
<dbReference type="InterPro" id="IPR050688">
    <property type="entry name" value="Zinc_finger/UBP_domain"/>
</dbReference>
<keyword evidence="1" id="KW-0479">Metal-binding</keyword>
<sequence>MFQVANQVFNGRMSECSQPESTNESADLSGDSSENTESEQWSYDKQKARDNQQAKTILKTDRSSLFQCSSCNYSSKYQSVLKKHVRKHHLKQLRSSMRTTRGRSNSNKSNSSLNNNSLTNGVKKMFVCTICEKISSYDLSEIKCHVYNDHLQPKDNKTSEKIENENKGGEFNDESDGEILHSEKNRKRKLSEINYAEKLSNPYKKFRSAAEESFDFEDEPENEKIVMNFSRSSTLNKSRQDKMEEKNNGFRLMRTSNNERTTGDILKCTECSFTSSNFASLDEHSKSVHKIAIPELKSLKTEPKSHCSSNETSKNVLSAKRFSDDENGSEYEETSENLNETEEEWTTSGKSNNRWRAKNSLNLYRKRTENVISKKAILKCPDCPFVARTVLLLNKHKELHKKIPGYSKCKYCSYNVKVKYALYVHEQLHVENRTGRREIAEKEEDFAEKEAYTKEFANRLRAKAKIITKMPQTEKQICTDCLFETLDSDIFNDHIKRHNTTGVDYLKCSNCSYSATTRNDLVKHKKLHDNNEDFRMLLICEKCPYATKKKENLEKHSTLHGASNFKFGCQYCSYFAVNFRFLVEHIKLHSKSAKHLVFTHSLEALKNASKLSMKLPTNDVEICDDIPLYEHSIVYCAPSNSSAQTCTKCPHLSSSNEEYLNHLQGHDSSKSFSFRCCDCDFGTKDRKTFVKHVLCHSICDTDLMYEKLVRHEKPSQLSKAYFMGKAAMTLRENHTMDDWRKALSN</sequence>
<feature type="region of interest" description="Disordered" evidence="6">
    <location>
        <begin position="300"/>
        <end position="351"/>
    </location>
</feature>
<evidence type="ECO:0000256" key="5">
    <source>
        <dbReference type="PROSITE-ProRule" id="PRU00042"/>
    </source>
</evidence>
<dbReference type="AlphaFoldDB" id="A0A7I8VRQ6"/>
<feature type="compositionally biased region" description="Acidic residues" evidence="6">
    <location>
        <begin position="325"/>
        <end position="345"/>
    </location>
</feature>
<reference evidence="8 9" key="1">
    <citation type="submission" date="2020-08" db="EMBL/GenBank/DDBJ databases">
        <authorList>
            <person name="Hejnol A."/>
        </authorList>
    </citation>
    <scope>NUCLEOTIDE SEQUENCE [LARGE SCALE GENOMIC DNA]</scope>
</reference>
<dbReference type="PROSITE" id="PS00028">
    <property type="entry name" value="ZINC_FINGER_C2H2_1"/>
    <property type="match status" value="1"/>
</dbReference>
<accession>A0A7I8VRQ6</accession>
<keyword evidence="4" id="KW-0862">Zinc</keyword>
<evidence type="ECO:0000259" key="7">
    <source>
        <dbReference type="PROSITE" id="PS50157"/>
    </source>
</evidence>
<feature type="domain" description="C2H2-type" evidence="7">
    <location>
        <begin position="506"/>
        <end position="533"/>
    </location>
</feature>
<dbReference type="GO" id="GO:0005634">
    <property type="term" value="C:nucleus"/>
    <property type="evidence" value="ECO:0007669"/>
    <property type="project" value="TreeGrafter"/>
</dbReference>
<evidence type="ECO:0000256" key="2">
    <source>
        <dbReference type="ARBA" id="ARBA00022737"/>
    </source>
</evidence>
<protein>
    <submittedName>
        <fullName evidence="8">DgyrCDS7663</fullName>
    </submittedName>
</protein>
<evidence type="ECO:0000313" key="9">
    <source>
        <dbReference type="Proteomes" id="UP000549394"/>
    </source>
</evidence>
<evidence type="ECO:0000256" key="3">
    <source>
        <dbReference type="ARBA" id="ARBA00022771"/>
    </source>
</evidence>
<keyword evidence="3 5" id="KW-0863">Zinc-finger</keyword>
<gene>
    <name evidence="8" type="ORF">DGYR_LOCUS7304</name>
</gene>
<dbReference type="GO" id="GO:0045944">
    <property type="term" value="P:positive regulation of transcription by RNA polymerase II"/>
    <property type="evidence" value="ECO:0007669"/>
    <property type="project" value="TreeGrafter"/>
</dbReference>
<feature type="region of interest" description="Disordered" evidence="6">
    <location>
        <begin position="153"/>
        <end position="183"/>
    </location>
</feature>
<feature type="compositionally biased region" description="Polar residues" evidence="6">
    <location>
        <begin position="306"/>
        <end position="316"/>
    </location>
</feature>
<comment type="caution">
    <text evidence="8">The sequence shown here is derived from an EMBL/GenBank/DDBJ whole genome shotgun (WGS) entry which is preliminary data.</text>
</comment>
<keyword evidence="9" id="KW-1185">Reference proteome</keyword>
<feature type="compositionally biased region" description="Low complexity" evidence="6">
    <location>
        <begin position="104"/>
        <end position="116"/>
    </location>
</feature>
<feature type="compositionally biased region" description="Polar residues" evidence="6">
    <location>
        <begin position="10"/>
        <end position="41"/>
    </location>
</feature>
<dbReference type="PANTHER" id="PTHR24403:SF67">
    <property type="entry name" value="FI01116P-RELATED"/>
    <property type="match status" value="1"/>
</dbReference>
<dbReference type="PROSITE" id="PS50157">
    <property type="entry name" value="ZINC_FINGER_C2H2_2"/>
    <property type="match status" value="2"/>
</dbReference>
<keyword evidence="2" id="KW-0677">Repeat</keyword>
<dbReference type="Proteomes" id="UP000549394">
    <property type="component" value="Unassembled WGS sequence"/>
</dbReference>
<dbReference type="OrthoDB" id="6077919at2759"/>
<feature type="compositionally biased region" description="Basic and acidic residues" evidence="6">
    <location>
        <begin position="153"/>
        <end position="170"/>
    </location>
</feature>
<dbReference type="Gene3D" id="3.30.160.60">
    <property type="entry name" value="Classic Zinc Finger"/>
    <property type="match status" value="2"/>
</dbReference>
<dbReference type="InterPro" id="IPR013087">
    <property type="entry name" value="Znf_C2H2_type"/>
</dbReference>